<sequence length="144" mass="16292">MPFNNLSKAFSGNDVSLLMTDSGLDEIVNVYNMRKRKITPRNRVDTRGGVADFWTNQLLEITFESVVTKDLYEYLDTNSDLNARTVLPLIVMQILALSQSGLVPDDVTENFSAQIYDYDALSINGSYWWIGVKMIVRNDTVVIS</sequence>
<dbReference type="EMBL" id="LAZR01000298">
    <property type="protein sequence ID" value="KKN76247.1"/>
    <property type="molecule type" value="Genomic_DNA"/>
</dbReference>
<protein>
    <submittedName>
        <fullName evidence="1">Uncharacterized protein</fullName>
    </submittedName>
</protein>
<dbReference type="AlphaFoldDB" id="A0A0F9TMT5"/>
<evidence type="ECO:0000313" key="1">
    <source>
        <dbReference type="EMBL" id="KKN76247.1"/>
    </source>
</evidence>
<proteinExistence type="predicted"/>
<organism evidence="1">
    <name type="scientific">marine sediment metagenome</name>
    <dbReference type="NCBI Taxonomy" id="412755"/>
    <lineage>
        <taxon>unclassified sequences</taxon>
        <taxon>metagenomes</taxon>
        <taxon>ecological metagenomes</taxon>
    </lineage>
</organism>
<name>A0A0F9TMT5_9ZZZZ</name>
<accession>A0A0F9TMT5</accession>
<comment type="caution">
    <text evidence="1">The sequence shown here is derived from an EMBL/GenBank/DDBJ whole genome shotgun (WGS) entry which is preliminary data.</text>
</comment>
<reference evidence="1" key="1">
    <citation type="journal article" date="2015" name="Nature">
        <title>Complex archaea that bridge the gap between prokaryotes and eukaryotes.</title>
        <authorList>
            <person name="Spang A."/>
            <person name="Saw J.H."/>
            <person name="Jorgensen S.L."/>
            <person name="Zaremba-Niedzwiedzka K."/>
            <person name="Martijn J."/>
            <person name="Lind A.E."/>
            <person name="van Eijk R."/>
            <person name="Schleper C."/>
            <person name="Guy L."/>
            <person name="Ettema T.J."/>
        </authorList>
    </citation>
    <scope>NUCLEOTIDE SEQUENCE</scope>
</reference>
<gene>
    <name evidence="1" type="ORF">LCGC14_0372730</name>
</gene>